<evidence type="ECO:0000256" key="9">
    <source>
        <dbReference type="ARBA" id="ARBA00023277"/>
    </source>
</evidence>
<evidence type="ECO:0000256" key="10">
    <source>
        <dbReference type="ARBA" id="ARBA00023295"/>
    </source>
</evidence>
<reference evidence="19 20" key="1">
    <citation type="journal article" date="2011" name="J. Gen. Appl. Microbiol.">
        <title>Draft genome sequencing of the enigmatic yeast Saitoella complicata.</title>
        <authorList>
            <person name="Nishida H."/>
            <person name="Hamamoto M."/>
            <person name="Sugiyama J."/>
        </authorList>
    </citation>
    <scope>NUCLEOTIDE SEQUENCE [LARGE SCALE GENOMIC DNA]</scope>
    <source>
        <strain evidence="19 20">NRRL Y-17804</strain>
    </source>
</reference>
<comment type="similarity">
    <text evidence="12">Belongs to the glycosyl hydrolase 2 family. Beta-mannosidase B subfamily.</text>
</comment>
<dbReference type="GO" id="GO:0006516">
    <property type="term" value="P:glycoprotein catabolic process"/>
    <property type="evidence" value="ECO:0007669"/>
    <property type="project" value="TreeGrafter"/>
</dbReference>
<reference evidence="19 20" key="3">
    <citation type="journal article" date="2015" name="Genome Announc.">
        <title>Draft Genome Sequence of the Archiascomycetous Yeast Saitoella complicata.</title>
        <authorList>
            <person name="Yamauchi K."/>
            <person name="Kondo S."/>
            <person name="Hamamoto M."/>
            <person name="Takahashi Y."/>
            <person name="Ogura Y."/>
            <person name="Hayashi T."/>
            <person name="Nishida H."/>
        </authorList>
    </citation>
    <scope>NUCLEOTIDE SEQUENCE [LARGE SCALE GENOMIC DNA]</scope>
    <source>
        <strain evidence="19 20">NRRL Y-17804</strain>
    </source>
</reference>
<dbReference type="InterPro" id="IPR036156">
    <property type="entry name" value="Beta-gal/glucu_dom_sf"/>
</dbReference>
<dbReference type="InterPro" id="IPR050887">
    <property type="entry name" value="Beta-mannosidase_GH2"/>
</dbReference>
<dbReference type="Pfam" id="PF22666">
    <property type="entry name" value="Glyco_hydro_2_N2"/>
    <property type="match status" value="1"/>
</dbReference>
<evidence type="ECO:0000256" key="12">
    <source>
        <dbReference type="ARBA" id="ARBA00038429"/>
    </source>
</evidence>
<evidence type="ECO:0000256" key="8">
    <source>
        <dbReference type="ARBA" id="ARBA00023180"/>
    </source>
</evidence>
<dbReference type="UniPathway" id="UPA00280"/>
<evidence type="ECO:0000256" key="1">
    <source>
        <dbReference type="ARBA" id="ARBA00000829"/>
    </source>
</evidence>
<keyword evidence="6" id="KW-0964">Secreted</keyword>
<dbReference type="AlphaFoldDB" id="A0A0E9NDL9"/>
<keyword evidence="7" id="KW-0378">Hydrolase</keyword>
<protein>
    <recommendedName>
        <fullName evidence="13">Beta-mannosidase B</fullName>
        <ecNumber evidence="5">3.2.1.25</ecNumber>
    </recommendedName>
    <alternativeName>
        <fullName evidence="14">Mannanase B</fullName>
    </alternativeName>
</protein>
<evidence type="ECO:0000256" key="13">
    <source>
        <dbReference type="ARBA" id="ARBA00041069"/>
    </source>
</evidence>
<dbReference type="SUPFAM" id="SSF49303">
    <property type="entry name" value="beta-Galactosidase/glucuronidase domain"/>
    <property type="match status" value="2"/>
</dbReference>
<reference evidence="19 20" key="2">
    <citation type="journal article" date="2014" name="J. Gen. Appl. Microbiol.">
        <title>The early diverging ascomycetous budding yeast Saitoella complicata has three histone deacetylases belonging to the Clr6, Hos2, and Rpd3 lineages.</title>
        <authorList>
            <person name="Nishida H."/>
            <person name="Matsumoto T."/>
            <person name="Kondo S."/>
            <person name="Hamamoto M."/>
            <person name="Yoshikawa H."/>
        </authorList>
    </citation>
    <scope>NUCLEOTIDE SEQUENCE [LARGE SCALE GENOMIC DNA]</scope>
    <source>
        <strain evidence="19 20">NRRL Y-17804</strain>
    </source>
</reference>
<comment type="catalytic activity">
    <reaction evidence="1">
        <text>Hydrolysis of terminal, non-reducing beta-D-mannose residues in beta-D-mannosides.</text>
        <dbReference type="EC" id="3.2.1.25"/>
    </reaction>
</comment>
<dbReference type="PANTHER" id="PTHR43730:SF1">
    <property type="entry name" value="BETA-MANNOSIDASE"/>
    <property type="match status" value="1"/>
</dbReference>
<dbReference type="GO" id="GO:0005576">
    <property type="term" value="C:extracellular region"/>
    <property type="evidence" value="ECO:0007669"/>
    <property type="project" value="UniProtKB-SubCell"/>
</dbReference>
<dbReference type="Gene3D" id="3.20.20.80">
    <property type="entry name" value="Glycosidases"/>
    <property type="match status" value="1"/>
</dbReference>
<dbReference type="EMBL" id="BACD03000011">
    <property type="protein sequence ID" value="GAO47893.1"/>
    <property type="molecule type" value="Genomic_DNA"/>
</dbReference>
<dbReference type="InterPro" id="IPR017853">
    <property type="entry name" value="GH"/>
</dbReference>
<evidence type="ECO:0000259" key="15">
    <source>
        <dbReference type="Pfam" id="PF00703"/>
    </source>
</evidence>
<feature type="domain" description="Beta-mannosidase Ig-fold" evidence="16">
    <location>
        <begin position="787"/>
        <end position="843"/>
    </location>
</feature>
<organism evidence="19 20">
    <name type="scientific">Saitoella complicata (strain BCRC 22490 / CBS 7301 / JCM 7358 / NBRC 10748 / NRRL Y-17804)</name>
    <dbReference type="NCBI Taxonomy" id="698492"/>
    <lineage>
        <taxon>Eukaryota</taxon>
        <taxon>Fungi</taxon>
        <taxon>Dikarya</taxon>
        <taxon>Ascomycota</taxon>
        <taxon>Taphrinomycotina</taxon>
        <taxon>Taphrinomycotina incertae sedis</taxon>
        <taxon>Saitoella</taxon>
    </lineage>
</organism>
<dbReference type="InterPro" id="IPR006102">
    <property type="entry name" value="Ig-like_GH2"/>
</dbReference>
<dbReference type="Gene3D" id="2.60.120.260">
    <property type="entry name" value="Galactose-binding domain-like"/>
    <property type="match status" value="1"/>
</dbReference>
<dbReference type="Proteomes" id="UP000033140">
    <property type="component" value="Unassembled WGS sequence"/>
</dbReference>
<evidence type="ECO:0000256" key="5">
    <source>
        <dbReference type="ARBA" id="ARBA00012754"/>
    </source>
</evidence>
<comment type="subunit">
    <text evidence="4">Homodimer.</text>
</comment>
<dbReference type="STRING" id="698492.A0A0E9NDL9"/>
<comment type="caution">
    <text evidence="19">The sequence shown here is derived from an EMBL/GenBank/DDBJ whole genome shotgun (WGS) entry which is preliminary data.</text>
</comment>
<dbReference type="InterPro" id="IPR054593">
    <property type="entry name" value="Beta-mannosidase-like_N2"/>
</dbReference>
<evidence type="ECO:0000256" key="7">
    <source>
        <dbReference type="ARBA" id="ARBA00022801"/>
    </source>
</evidence>
<dbReference type="OMA" id="MFANFDY"/>
<name>A0A0E9NDL9_SAICN</name>
<dbReference type="FunFam" id="3.20.20.80:FF:000050">
    <property type="entry name" value="Beta-mannosidase B"/>
    <property type="match status" value="1"/>
</dbReference>
<feature type="domain" description="Mannosidase Ig/CBM-like" evidence="17">
    <location>
        <begin position="694"/>
        <end position="780"/>
    </location>
</feature>
<evidence type="ECO:0000259" key="18">
    <source>
        <dbReference type="Pfam" id="PF22666"/>
    </source>
</evidence>
<dbReference type="Pfam" id="PF00703">
    <property type="entry name" value="Glyco_hydro_2"/>
    <property type="match status" value="1"/>
</dbReference>
<dbReference type="InterPro" id="IPR041447">
    <property type="entry name" value="Mannosidase_ig"/>
</dbReference>
<evidence type="ECO:0000259" key="17">
    <source>
        <dbReference type="Pfam" id="PF17786"/>
    </source>
</evidence>
<dbReference type="PANTHER" id="PTHR43730">
    <property type="entry name" value="BETA-MANNOSIDASE"/>
    <property type="match status" value="1"/>
</dbReference>
<dbReference type="Pfam" id="PF17753">
    <property type="entry name" value="Ig_mannosidase"/>
    <property type="match status" value="1"/>
</dbReference>
<dbReference type="InterPro" id="IPR041625">
    <property type="entry name" value="Beta-mannosidase_Ig"/>
</dbReference>
<dbReference type="SUPFAM" id="SSF51445">
    <property type="entry name" value="(Trans)glycosidases"/>
    <property type="match status" value="1"/>
</dbReference>
<evidence type="ECO:0000259" key="16">
    <source>
        <dbReference type="Pfam" id="PF17753"/>
    </source>
</evidence>
<evidence type="ECO:0000256" key="6">
    <source>
        <dbReference type="ARBA" id="ARBA00022525"/>
    </source>
</evidence>
<evidence type="ECO:0000256" key="14">
    <source>
        <dbReference type="ARBA" id="ARBA00041614"/>
    </source>
</evidence>
<accession>A0A0E9NDL9</accession>
<dbReference type="Gene3D" id="2.60.40.10">
    <property type="entry name" value="Immunoglobulins"/>
    <property type="match status" value="2"/>
</dbReference>
<keyword evidence="20" id="KW-1185">Reference proteome</keyword>
<comment type="pathway">
    <text evidence="3">Glycan metabolism; N-glycan degradation.</text>
</comment>
<evidence type="ECO:0000313" key="20">
    <source>
        <dbReference type="Proteomes" id="UP000033140"/>
    </source>
</evidence>
<dbReference type="GO" id="GO:0004567">
    <property type="term" value="F:beta-mannosidase activity"/>
    <property type="evidence" value="ECO:0007669"/>
    <property type="project" value="UniProtKB-EC"/>
</dbReference>
<gene>
    <name evidence="19" type="ORF">G7K_2089-t1</name>
</gene>
<dbReference type="InterPro" id="IPR013783">
    <property type="entry name" value="Ig-like_fold"/>
</dbReference>
<evidence type="ECO:0000256" key="11">
    <source>
        <dbReference type="ARBA" id="ARBA00023326"/>
    </source>
</evidence>
<keyword evidence="10" id="KW-0326">Glycosidase</keyword>
<feature type="domain" description="Glycoside hydrolase family 2 immunoglobulin-like beta-sandwich" evidence="15">
    <location>
        <begin position="189"/>
        <end position="293"/>
    </location>
</feature>
<dbReference type="EC" id="3.2.1.25" evidence="5"/>
<dbReference type="InterPro" id="IPR008979">
    <property type="entry name" value="Galactose-bd-like_sf"/>
</dbReference>
<dbReference type="GO" id="GO:0000272">
    <property type="term" value="P:polysaccharide catabolic process"/>
    <property type="evidence" value="ECO:0007669"/>
    <property type="project" value="UniProtKB-KW"/>
</dbReference>
<evidence type="ECO:0000256" key="4">
    <source>
        <dbReference type="ARBA" id="ARBA00011738"/>
    </source>
</evidence>
<comment type="subcellular location">
    <subcellularLocation>
        <location evidence="2">Secreted</location>
    </subcellularLocation>
</comment>
<keyword evidence="8" id="KW-0325">Glycoprotein</keyword>
<evidence type="ECO:0000256" key="2">
    <source>
        <dbReference type="ARBA" id="ARBA00004613"/>
    </source>
</evidence>
<proteinExistence type="inferred from homology"/>
<dbReference type="SUPFAM" id="SSF49785">
    <property type="entry name" value="Galactose-binding domain-like"/>
    <property type="match status" value="1"/>
</dbReference>
<evidence type="ECO:0000256" key="3">
    <source>
        <dbReference type="ARBA" id="ARBA00004740"/>
    </source>
</evidence>
<sequence>MYTQTLDLKSASWSFNYEDQWLPCAHSPSQIHLELLSAGKIPDPFEGMNEKDLQWIGERCWTYRCEFEIPELDHDDLKTVLVFEGLDTFATVRLDGKQILKSENQFHTHRIPTNLTPGRTHTLTLTFSSALHHGHALLHTHGNRALWNGDASRLYVRKAPYHYGWDWGPVLMTCGPWREVRVERYEGRLVDVVAKVEVTDNLSTATLDVEVETEGGDVVTIQLFSPEGDLVVDGQDVRVGKDGKGRTEITLKDPELWYPHSLGVQPLYELRAVLTSPTSPSTTHTLTRPLGLRRAKLIQRPLKHDAPGTTFHFEINGVPMFVPGADWIPADSFTCRLTDKDYEDWVDLAVRGGHAMLRVWGGGIYESEAFYRACDEKGVLVWQDILFACGQYPTHPEFLSSVEREVKEELGRLRHHPSIVLVCGNNEDYMLAEQLKLEYDPEDTNPENWLKTSFPARWIYEKLLPECVEDVAPHIDYHPGSPWGGKDTMDPNGGDLHQWNVWHGSQAPYQTYPALGGRFVSEFGMQAAPHPRTIKSFTHGMSEGEVYPQSAVMDHHNKADGHEKRLGGYLVENFRWKDDIPGWSYATQLLQSEALSTAYRHWRRAWRGEGREECGGVLVWQLNDCWPCTSWAVVDYEKRAKMAWFTIRRELATISVGVERVEKRDGPEGEKVVKGAVDGQPGQPFDYAEKKVVLNAWACNASLKSVSAILQLRAYEIKSGEELPALRLRKEVTLAPNSSTEILTEIDAEDTDVVYNACLLAPEDDAAFACTSSWPQPFKHSLFPARNVQLTISPDRTSVTVTADRPTKGVWLDVVGDDDRGVNWGDNCLDVFPGDERVVEVEGLEEREVCVRWYGSDFEKDKIFDVYDVPKNLPENSPEKN</sequence>
<feature type="domain" description="Beta-mannosidase-like galactose-binding" evidence="18">
    <location>
        <begin position="13"/>
        <end position="178"/>
    </location>
</feature>
<dbReference type="Pfam" id="PF17786">
    <property type="entry name" value="Mannosidase_ig"/>
    <property type="match status" value="1"/>
</dbReference>
<keyword evidence="9" id="KW-0119">Carbohydrate metabolism</keyword>
<evidence type="ECO:0000313" key="19">
    <source>
        <dbReference type="EMBL" id="GAO47893.1"/>
    </source>
</evidence>
<keyword evidence="11" id="KW-0624">Polysaccharide degradation</keyword>